<name>A0A1A9WA20_9MUSC</name>
<dbReference type="PANTHER" id="PTHR16255">
    <property type="entry name" value="REQUIRED FOR MEIOTIC NUCLEAR DIVISION PROTEIN 1 HOMOLOG"/>
    <property type="match status" value="1"/>
</dbReference>
<reference evidence="4" key="1">
    <citation type="submission" date="2014-03" db="EMBL/GenBank/DDBJ databases">
        <authorList>
            <person name="Aksoy S."/>
            <person name="Warren W."/>
            <person name="Wilson R.K."/>
        </authorList>
    </citation>
    <scope>NUCLEOTIDE SEQUENCE [LARGE SCALE GENOMIC DNA]</scope>
    <source>
        <strain evidence="4">IAEA</strain>
    </source>
</reference>
<dbReference type="VEuPathDB" id="VectorBase:GBRI011819"/>
<dbReference type="GO" id="GO:0070131">
    <property type="term" value="P:positive regulation of mitochondrial translation"/>
    <property type="evidence" value="ECO:0007669"/>
    <property type="project" value="TreeGrafter"/>
</dbReference>
<dbReference type="InterPro" id="IPR003734">
    <property type="entry name" value="DUF155"/>
</dbReference>
<organism evidence="3 4">
    <name type="scientific">Glossina brevipalpis</name>
    <dbReference type="NCBI Taxonomy" id="37001"/>
    <lineage>
        <taxon>Eukaryota</taxon>
        <taxon>Metazoa</taxon>
        <taxon>Ecdysozoa</taxon>
        <taxon>Arthropoda</taxon>
        <taxon>Hexapoda</taxon>
        <taxon>Insecta</taxon>
        <taxon>Pterygota</taxon>
        <taxon>Neoptera</taxon>
        <taxon>Endopterygota</taxon>
        <taxon>Diptera</taxon>
        <taxon>Brachycera</taxon>
        <taxon>Muscomorpha</taxon>
        <taxon>Hippoboscoidea</taxon>
        <taxon>Glossinidae</taxon>
        <taxon>Glossina</taxon>
    </lineage>
</organism>
<evidence type="ECO:0000313" key="4">
    <source>
        <dbReference type="Proteomes" id="UP000091820"/>
    </source>
</evidence>
<dbReference type="PANTHER" id="PTHR16255:SF1">
    <property type="entry name" value="REQUIRED FOR MEIOTIC NUCLEAR DIVISION PROTEIN 1 HOMOLOG"/>
    <property type="match status" value="1"/>
</dbReference>
<evidence type="ECO:0000259" key="2">
    <source>
        <dbReference type="Pfam" id="PF02582"/>
    </source>
</evidence>
<dbReference type="AlphaFoldDB" id="A0A1A9WA20"/>
<sequence length="503" mass="58720">MNIGRLILRKCTAIGGGKGIINKAHIASFSYIQSKHEAKCRVPALSKSLIKSMHIQSRLRSQHEPLMATVHLECKSSKKRKKRSVGKTELLAMGFYNVTAFTTAEEYDLESLLDALREQKLYEAKKFFSTDNLGLEQDVLYVTAKYQVGEEVRDIFFFREGSVVLWNFNEIEINNVLSFLKAFEKDRYLQPLIRSESEIMPYTYVPSSAIDVEGDIVPTEDVMSAFFQNGKFFLISNADNFFPKYTFSNALSTSIKLGIWEASLDRYINSMEFITDDMKKGRHIRMSRAEVLRKTGELLALRHVINLSSDLLDTPDFYWDREQLERLYVQVCSYFAVSRRTKVMNEKINHCVELAELISHNLNEAHNTRLEWMIIILIMIEVCFEILHYIDRYYGRDVAAYNDKNNIKTVPGHIFRGKRRLVKPVSRKAMETLRREYEREEQVMLLLRHPYLTIEESHGHVKHLQKSEAKIANWNNIAALKKMKDHVTLEDRLNYLRVKQSWD</sequence>
<dbReference type="Proteomes" id="UP000091820">
    <property type="component" value="Unassembled WGS sequence"/>
</dbReference>
<keyword evidence="4" id="KW-1185">Reference proteome</keyword>
<evidence type="ECO:0000313" key="3">
    <source>
        <dbReference type="EnsemblMetazoa" id="GBRI011819-PA"/>
    </source>
</evidence>
<reference evidence="3" key="2">
    <citation type="submission" date="2020-05" db="UniProtKB">
        <authorList>
            <consortium name="EnsemblMetazoa"/>
        </authorList>
    </citation>
    <scope>IDENTIFICATION</scope>
    <source>
        <strain evidence="3">IAEA</strain>
    </source>
</reference>
<accession>A0A1A9WA20</accession>
<dbReference type="STRING" id="37001.A0A1A9WA20"/>
<dbReference type="Pfam" id="PF14978">
    <property type="entry name" value="MRP-63"/>
    <property type="match status" value="1"/>
</dbReference>
<feature type="domain" description="DUF155" evidence="2">
    <location>
        <begin position="155"/>
        <end position="345"/>
    </location>
</feature>
<dbReference type="GO" id="GO:0005761">
    <property type="term" value="C:mitochondrial ribosome"/>
    <property type="evidence" value="ECO:0007669"/>
    <property type="project" value="InterPro"/>
</dbReference>
<evidence type="ECO:0000256" key="1">
    <source>
        <dbReference type="ARBA" id="ARBA00008306"/>
    </source>
</evidence>
<dbReference type="InterPro" id="IPR016576">
    <property type="entry name" value="Ribosomal_mL63"/>
</dbReference>
<comment type="similarity">
    <text evidence="1">Belongs to the RMD1/sif2 family.</text>
</comment>
<dbReference type="InterPro" id="IPR051624">
    <property type="entry name" value="RMD1/Sad1-interacting"/>
</dbReference>
<protein>
    <recommendedName>
        <fullName evidence="2">DUF155 domain-containing protein</fullName>
    </recommendedName>
</protein>
<dbReference type="EnsemblMetazoa" id="GBRI011819-RA">
    <property type="protein sequence ID" value="GBRI011819-PA"/>
    <property type="gene ID" value="GBRI011819"/>
</dbReference>
<proteinExistence type="inferred from homology"/>
<dbReference type="Pfam" id="PF02582">
    <property type="entry name" value="DUF155"/>
    <property type="match status" value="1"/>
</dbReference>